<dbReference type="GO" id="GO:0045348">
    <property type="term" value="P:positive regulation of MHC class II biosynthetic process"/>
    <property type="evidence" value="ECO:0007669"/>
    <property type="project" value="TreeGrafter"/>
</dbReference>
<dbReference type="Pfam" id="PF05729">
    <property type="entry name" value="NACHT"/>
    <property type="match status" value="1"/>
</dbReference>
<keyword evidence="6" id="KW-1185">Reference proteome</keyword>
<dbReference type="GO" id="GO:0045345">
    <property type="term" value="P:positive regulation of MHC class I biosynthetic process"/>
    <property type="evidence" value="ECO:0007669"/>
    <property type="project" value="TreeGrafter"/>
</dbReference>
<dbReference type="InterPro" id="IPR041210">
    <property type="entry name" value="NLRC5_atypical_Card"/>
</dbReference>
<dbReference type="PANTHER" id="PTHR47189:SF1">
    <property type="entry name" value="MHC CLASS II TRANSACTIVATOR"/>
    <property type="match status" value="1"/>
</dbReference>
<dbReference type="Pfam" id="PF17776">
    <property type="entry name" value="NLRC4_HD2"/>
    <property type="match status" value="1"/>
</dbReference>
<dbReference type="Gene3D" id="3.40.50.300">
    <property type="entry name" value="P-loop containing nucleotide triphosphate hydrolases"/>
    <property type="match status" value="1"/>
</dbReference>
<dbReference type="Gene3D" id="3.80.10.10">
    <property type="entry name" value="Ribonuclease Inhibitor"/>
    <property type="match status" value="7"/>
</dbReference>
<evidence type="ECO:0000313" key="8">
    <source>
        <dbReference type="RefSeq" id="XP_012883436.1"/>
    </source>
</evidence>
<evidence type="ECO:0000256" key="3">
    <source>
        <dbReference type="ARBA" id="ARBA00022741"/>
    </source>
</evidence>
<dbReference type="FunFam" id="3.40.50.300:FF:001114">
    <property type="entry name" value="NLR family CARD domain containing 5"/>
    <property type="match status" value="1"/>
</dbReference>
<dbReference type="InterPro" id="IPR001611">
    <property type="entry name" value="Leu-rich_rpt"/>
</dbReference>
<dbReference type="GO" id="GO:0005524">
    <property type="term" value="F:ATP binding"/>
    <property type="evidence" value="ECO:0007669"/>
    <property type="project" value="UniProtKB-KW"/>
</dbReference>
<dbReference type="SMART" id="SM00367">
    <property type="entry name" value="LRR_CC"/>
    <property type="match status" value="8"/>
</dbReference>
<dbReference type="SUPFAM" id="SSF52047">
    <property type="entry name" value="RNI-like"/>
    <property type="match status" value="4"/>
</dbReference>
<evidence type="ECO:0000313" key="10">
    <source>
        <dbReference type="RefSeq" id="XP_012883438.1"/>
    </source>
</evidence>
<dbReference type="GO" id="GO:0045944">
    <property type="term" value="P:positive regulation of transcription by RNA polymerase II"/>
    <property type="evidence" value="ECO:0007669"/>
    <property type="project" value="TreeGrafter"/>
</dbReference>
<dbReference type="RefSeq" id="XP_012883438.1">
    <property type="nucleotide sequence ID" value="XM_013027984.1"/>
</dbReference>
<dbReference type="PROSITE" id="PS50837">
    <property type="entry name" value="NACHT"/>
    <property type="match status" value="1"/>
</dbReference>
<dbReference type="Pfam" id="PF13516">
    <property type="entry name" value="LRR_6"/>
    <property type="match status" value="4"/>
</dbReference>
<organism evidence="6 10">
    <name type="scientific">Dipodomys ordii</name>
    <name type="common">Ord's kangaroo rat</name>
    <dbReference type="NCBI Taxonomy" id="10020"/>
    <lineage>
        <taxon>Eukaryota</taxon>
        <taxon>Metazoa</taxon>
        <taxon>Chordata</taxon>
        <taxon>Craniata</taxon>
        <taxon>Vertebrata</taxon>
        <taxon>Euteleostomi</taxon>
        <taxon>Mammalia</taxon>
        <taxon>Eutheria</taxon>
        <taxon>Euarchontoglires</taxon>
        <taxon>Glires</taxon>
        <taxon>Rodentia</taxon>
        <taxon>Castorimorpha</taxon>
        <taxon>Heteromyidae</taxon>
        <taxon>Dipodomyinae</taxon>
        <taxon>Dipodomys</taxon>
    </lineage>
</organism>
<dbReference type="PANTHER" id="PTHR47189">
    <property type="entry name" value="MHC CLASS II TRANSACTIVATOR"/>
    <property type="match status" value="1"/>
</dbReference>
<keyword evidence="3" id="KW-0547">Nucleotide-binding</keyword>
<gene>
    <name evidence="7 8 9 10" type="primary">Nlrc5</name>
</gene>
<dbReference type="InterPro" id="IPR006553">
    <property type="entry name" value="Leu-rich_rpt_Cys-con_subtyp"/>
</dbReference>
<dbReference type="InterPro" id="IPR007111">
    <property type="entry name" value="NACHT_NTPase"/>
</dbReference>
<dbReference type="RefSeq" id="XP_012883435.1">
    <property type="nucleotide sequence ID" value="XM_013027981.1"/>
</dbReference>
<dbReference type="Pfam" id="PF18461">
    <property type="entry name" value="Atypical_Card"/>
    <property type="match status" value="1"/>
</dbReference>
<dbReference type="InterPro" id="IPR027417">
    <property type="entry name" value="P-loop_NTPase"/>
</dbReference>
<evidence type="ECO:0000256" key="2">
    <source>
        <dbReference type="ARBA" id="ARBA00022737"/>
    </source>
</evidence>
<dbReference type="Gene3D" id="1.10.533.20">
    <property type="match status" value="1"/>
</dbReference>
<keyword evidence="2" id="KW-0677">Repeat</keyword>
<feature type="domain" description="NACHT" evidence="5">
    <location>
        <begin position="242"/>
        <end position="375"/>
    </location>
</feature>
<dbReference type="SMART" id="SM00368">
    <property type="entry name" value="LRR_RI"/>
    <property type="match status" value="17"/>
</dbReference>
<protein>
    <submittedName>
        <fullName evidence="7 8">Protein NLRC5 isoform X1</fullName>
    </submittedName>
</protein>
<dbReference type="InterPro" id="IPR032675">
    <property type="entry name" value="LRR_dom_sf"/>
</dbReference>
<dbReference type="CTD" id="84166"/>
<keyword evidence="4" id="KW-0067">ATP-binding</keyword>
<evidence type="ECO:0000256" key="1">
    <source>
        <dbReference type="ARBA" id="ARBA00022614"/>
    </source>
</evidence>
<proteinExistence type="predicted"/>
<accession>A0A1S3G3Q0</accession>
<dbReference type="InterPro" id="IPR041267">
    <property type="entry name" value="NLRP_HD2"/>
</dbReference>
<name>A0A1S3G3Q0_DIPOR</name>
<evidence type="ECO:0000313" key="7">
    <source>
        <dbReference type="RefSeq" id="XP_012883435.1"/>
    </source>
</evidence>
<evidence type="ECO:0000313" key="6">
    <source>
        <dbReference type="Proteomes" id="UP000081671"/>
    </source>
</evidence>
<dbReference type="RefSeq" id="XP_012883436.1">
    <property type="nucleotide sequence ID" value="XM_013027982.1"/>
</dbReference>
<dbReference type="SUPFAM" id="SSF52540">
    <property type="entry name" value="P-loop containing nucleoside triphosphate hydrolases"/>
    <property type="match status" value="1"/>
</dbReference>
<dbReference type="RefSeq" id="XP_012883437.1">
    <property type="nucleotide sequence ID" value="XM_013027983.1"/>
</dbReference>
<evidence type="ECO:0000259" key="5">
    <source>
        <dbReference type="PROSITE" id="PS50837"/>
    </source>
</evidence>
<evidence type="ECO:0000313" key="9">
    <source>
        <dbReference type="RefSeq" id="XP_012883437.1"/>
    </source>
</evidence>
<dbReference type="GeneID" id="105994464"/>
<dbReference type="OrthoDB" id="120976at2759"/>
<evidence type="ECO:0000256" key="4">
    <source>
        <dbReference type="ARBA" id="ARBA00022840"/>
    </source>
</evidence>
<dbReference type="KEGG" id="dord:105994464"/>
<reference evidence="7 8" key="1">
    <citation type="submission" date="2025-04" db="UniProtKB">
        <authorList>
            <consortium name="RefSeq"/>
        </authorList>
    </citation>
    <scope>IDENTIFICATION</scope>
    <source>
        <tissue evidence="7 8">Kidney</tissue>
    </source>
</reference>
<dbReference type="Proteomes" id="UP000081671">
    <property type="component" value="Unplaced"/>
</dbReference>
<sequence>MTPWNIYHEPRDQDQPLMDSFSHQPDSRSLWSWLVSLLSKHQEWLSAKMQFFLPSVEPNSSDEALDVEQRVTQQLNKLHAQGPATWQSLVHSMCMELEVPLELEVLLLSTSGCDKDEFPEQLGADEESQLEPLLHHGLKHPPQSCESSPCPKYCRKQQLELAHKYLELLKAFVHQHHDSKCWGPEETLTTHQYYIPTILQWSRATAPLDTQERTIKRDFKTEDGGDVDFQDLFNFRTHKGPRVTVLLGKAGLGKTTLVRRLRQKWADGQLGHFQALFLFEFRQLNLIKGFLTLRQLLFDLYLSPESGSDAVFQYLQEKANRVLLIFDGLDEALHPCSDKETLSPDGAASVHTLFSNLCRGTLLPGCWVITTSRPGKLPTCLPREVAMVHMWGFDGQRVEEYMSHFFSGQPSKEMVLEELRANGRLRSMCAVPTLCRITCLCLHHLLPRTPTDQSAALLPTVTQLYMQMLLSLSPCEDLPAGSLLGLGEVALGGLDSGKVIFYSGDIPPALLAFGATHSLLTSFCTCTSPGHWETGYAFAHLSLQEFFAALYLMASPLVDRDTLTGHVTLNSHWVLRTKGRVGLSDKLPTFLAGLAAHTCGPFLSHLAKRNEAWVCCRQAAVVQVLRKLATQKLTGPKLVELCHCVAETQEAELATLAAQGFPYHLPFHNFPLNFADLTALTGILGHRADPLHLEFEGCLLEPRCPEALIGCGGIESLSFKSRKCGDAFAEALSRSLPTMKSLQKLRLVGSKVTARGISYLVQALPLCPQLEEVSLQDNQLKDPEVLDIVKALPCLPRLRKLDLSRNSFSVSTLLHLVKVAVTCPTVRILQVRESDLVFLLSPPMETTAELWSRVPDLQENVSPKTEAQGRILTLRLQKCRLKVCDVKVLIDMLREGPHLEEVDLSENHLEDEGCRLLAEAVPQLHITKKLDLSDNGLSMVGVAYVLRAVDMCWSLAELHISLLHKTVVLMFAQEAGEQDGSWESAALLHSLSALDASELPSSSRNIRLTHCGFQAKHVKALYKALGGSRRPHHPGQLCHLDLSSNALGDHGVARLAQLLPGLGPLQSVNLSKNGSSLDAVLSLAQCMASLSWVFHLDISFENQHILLTGDKRGRGVLAGGPFPEPPAGTQISGFGQRCIPRSFSLKECPLNPLSLTRLFHSLETCPGPLEIRLSCEALSDESLEILLRCFPQLPQLSLLQLSQTPLSPRSPWLLAGALPLCPRGQKLEIRSLNQATLHFRLREEPEGVYCGFPDCGLGPEHVEQLCWSLGQCETLSHLDLDANLMGNEGLSSLLEHLQQTPLSGWLDLSHNGISQEGALSLVETLPSNPRIREALVNLGPEQRFRLRFSRQEASGVTLRLSHCHLRPEHVPRLAAGLSHALQPMELTLTECSLDLTQLMVLLSWVKPPAGVLGIRVEEPWVGRAGVLALLEVCAQVSGHITEISIAETQLWLQLEFPRKEEDPQQALRLAGHGPGTPYSCLVIQLMETCGRLQQLSLSQVNLCNEGIISSQLLLSLLPALSELRTFRLTSSCASTESLTHLASGLSHCGHMEELDFSSSQLGVEGTRMLVAALEGMRGLKRLQLNENSIGHAGCCHLSQALRAAGSLEELGLSQNQIGDVGAQHIAATLPELPELRKIDLSRNGISPAAGAQLAESLMLCQHLEVLMLGYNTLGDLTALQLAQGLPQYLRVLHLPCSHLGPEGALSLGRALDGHPHVEEINLAENSLANGVPHFCKGLPQLRRISLLFCKIDDQTAKHLATSFMLCPALEEILLSWNLLGDEAAAELAQVLPRMGQLKKVDLEKNQITARGAWLLLQGLAQEAGFPIICLWNNPIAPDMAQRLQSQEPRLNFAFFDQQP</sequence>
<keyword evidence="1" id="KW-0433">Leucine-rich repeat</keyword>
<dbReference type="FunFam" id="1.10.533.20:FF:000001">
    <property type="entry name" value="NLR family CARD domain containing 5"/>
    <property type="match status" value="1"/>
</dbReference>